<evidence type="ECO:0000259" key="1">
    <source>
        <dbReference type="Pfam" id="PF15919"/>
    </source>
</evidence>
<dbReference type="RefSeq" id="WP_077540708.1">
    <property type="nucleotide sequence ID" value="NZ_MLHN01000002.1"/>
</dbReference>
<dbReference type="Pfam" id="PF15919">
    <property type="entry name" value="HicB_lk_antitox"/>
    <property type="match status" value="1"/>
</dbReference>
<evidence type="ECO:0000313" key="3">
    <source>
        <dbReference type="Proteomes" id="UP000188481"/>
    </source>
</evidence>
<keyword evidence="3" id="KW-1185">Reference proteome</keyword>
<feature type="domain" description="HicB-like antitoxin of toxin-antitoxin system" evidence="1">
    <location>
        <begin position="7"/>
        <end position="136"/>
    </location>
</feature>
<comment type="caution">
    <text evidence="2">The sequence shown here is derived from an EMBL/GenBank/DDBJ whole genome shotgun (WGS) entry which is preliminary data.</text>
</comment>
<sequence>MIFTVGVETPNNEDTAYGMIVPALYELKWGGISAADEIGELHAMVSESIQLSLQTMAQEDFDITSILDKGYHHYQSDPEYAHVDSWLLVDIDITPYLKAKHKIEINVPDYLLQRIDRRINAMSIYKSRDDFFAIAAHRELYAHSDQ</sequence>
<organism evidence="2 3">
    <name type="scientific">Rodentibacter genomosp. 1</name>
    <dbReference type="NCBI Taxonomy" id="1908264"/>
    <lineage>
        <taxon>Bacteria</taxon>
        <taxon>Pseudomonadati</taxon>
        <taxon>Pseudomonadota</taxon>
        <taxon>Gammaproteobacteria</taxon>
        <taxon>Pasteurellales</taxon>
        <taxon>Pasteurellaceae</taxon>
        <taxon>Rodentibacter</taxon>
    </lineage>
</organism>
<dbReference type="EMBL" id="MLHN01000002">
    <property type="protein sequence ID" value="OOF51973.1"/>
    <property type="molecule type" value="Genomic_DNA"/>
</dbReference>
<proteinExistence type="predicted"/>
<dbReference type="InterPro" id="IPR031807">
    <property type="entry name" value="HicB-like"/>
</dbReference>
<name>A0A1V3JA33_9PAST</name>
<reference evidence="2 3" key="1">
    <citation type="submission" date="2016-10" db="EMBL/GenBank/DDBJ databases">
        <title>Rodentibacter gen. nov. and new species.</title>
        <authorList>
            <person name="Christensen H."/>
        </authorList>
    </citation>
    <scope>NUCLEOTIDE SEQUENCE [LARGE SCALE GENOMIC DNA]</scope>
    <source>
        <strain evidence="3">ppn416</strain>
    </source>
</reference>
<protein>
    <submittedName>
        <fullName evidence="2">CopG family transcriptional regulator</fullName>
    </submittedName>
</protein>
<dbReference type="STRING" id="1908264.BKK54_01145"/>
<gene>
    <name evidence="2" type="ORF">BKK54_01145</name>
</gene>
<dbReference type="Proteomes" id="UP000188481">
    <property type="component" value="Unassembled WGS sequence"/>
</dbReference>
<accession>A0A1V3JA33</accession>
<evidence type="ECO:0000313" key="2">
    <source>
        <dbReference type="EMBL" id="OOF51973.1"/>
    </source>
</evidence>
<dbReference type="AlphaFoldDB" id="A0A1V3JA33"/>